<dbReference type="GO" id="GO:1904071">
    <property type="term" value="P:presynaptic active zone assembly"/>
    <property type="evidence" value="ECO:0007669"/>
    <property type="project" value="TreeGrafter"/>
</dbReference>
<dbReference type="GO" id="GO:0048788">
    <property type="term" value="C:cytoskeleton of presynaptic active zone"/>
    <property type="evidence" value="ECO:0007669"/>
    <property type="project" value="TreeGrafter"/>
</dbReference>
<keyword evidence="1" id="KW-0479">Metal-binding</keyword>
<dbReference type="GO" id="GO:0008270">
    <property type="term" value="F:zinc ion binding"/>
    <property type="evidence" value="ECO:0007669"/>
    <property type="project" value="UniProtKB-KW"/>
</dbReference>
<feature type="compositionally biased region" description="Basic and acidic residues" evidence="5">
    <location>
        <begin position="133"/>
        <end position="146"/>
    </location>
</feature>
<dbReference type="InterPro" id="IPR008899">
    <property type="entry name" value="Znf_piccolo"/>
</dbReference>
<keyword evidence="3" id="KW-0863">Zinc-finger</keyword>
<dbReference type="InterPro" id="IPR013083">
    <property type="entry name" value="Znf_RING/FYVE/PHD"/>
</dbReference>
<evidence type="ECO:0000259" key="6">
    <source>
        <dbReference type="Pfam" id="PF05715"/>
    </source>
</evidence>
<sequence length="540" mass="57199">MRHERACTRQLRGKAGGQAASAGAACAGGGLGRGQQCSSLGKSPEPEGEADLSQLSEAERRQIAAVLSRAQGLPGAEPPPLPRHPEHDINHYPRQAGKPPDPGPSTLSKSRTVDVLKTEQRLPGSSPSSTSLRESKSRTDFKEDQKPSMMPSFLSEANPLSAVTSVVNKFNPFDLISESDAAQEEANRKQKVFQKDQGKPEEQKGPAKHPAQQQPPKPVVQPHGPVKPISQQVGPSKPAPQQQQPGAVKQAQKPGPVQPAGRQSEEAKPPSQLRGPPKSQTQQSEPMLPASQQQSPAKPAPQQLGTTKPLPQQSDAARVSSQVPAPTKPLSQQPGPGKQAFQPPGQQTGAAKPSPHQTEPAKQPSQQPAPAKPSPQATGPTKQSLQQPGSGKSFPQQTEPMKQPPQQMGPSKPPSQQPGKAPSQQLGPTRPSGQQPGLAKPLPQKQATAAQPAESAPKKSFCPLCTTTELLLHIPEKANYNTCTQCQTVVCSLCGFNPNPHITEVSNGICIYSIKATCSLVFSYQMVLNPVNASSLVLHF</sequence>
<evidence type="ECO:0000313" key="8">
    <source>
        <dbReference type="Proteomes" id="UP000594220"/>
    </source>
</evidence>
<dbReference type="Ensembl" id="ENSCPRT00005025171.1">
    <property type="protein sequence ID" value="ENSCPRP00005021545.1"/>
    <property type="gene ID" value="ENSCPRG00005014979.1"/>
</dbReference>
<feature type="region of interest" description="Disordered" evidence="5">
    <location>
        <begin position="1"/>
        <end position="153"/>
    </location>
</feature>
<dbReference type="GO" id="GO:0098978">
    <property type="term" value="C:glutamatergic synapse"/>
    <property type="evidence" value="ECO:0007669"/>
    <property type="project" value="TreeGrafter"/>
</dbReference>
<feature type="compositionally biased region" description="Low complexity" evidence="5">
    <location>
        <begin position="360"/>
        <end position="377"/>
    </location>
</feature>
<dbReference type="GO" id="GO:0098882">
    <property type="term" value="F:structural constituent of presynaptic active zone"/>
    <property type="evidence" value="ECO:0007669"/>
    <property type="project" value="TreeGrafter"/>
</dbReference>
<evidence type="ECO:0000256" key="1">
    <source>
        <dbReference type="ARBA" id="ARBA00022723"/>
    </source>
</evidence>
<dbReference type="PANTHER" id="PTHR14113">
    <property type="entry name" value="PICCOLO/BASSOON"/>
    <property type="match status" value="1"/>
</dbReference>
<feature type="compositionally biased region" description="Polar residues" evidence="5">
    <location>
        <begin position="304"/>
        <end position="334"/>
    </location>
</feature>
<feature type="compositionally biased region" description="Basic and acidic residues" evidence="5">
    <location>
        <begin position="111"/>
        <end position="120"/>
    </location>
</feature>
<feature type="compositionally biased region" description="Polar residues" evidence="5">
    <location>
        <begin position="123"/>
        <end position="132"/>
    </location>
</feature>
<accession>A0A7M4FAQ9</accession>
<keyword evidence="4" id="KW-0862">Zinc</keyword>
<dbReference type="AlphaFoldDB" id="A0A7M4FAQ9"/>
<reference evidence="7" key="2">
    <citation type="submission" date="2025-09" db="UniProtKB">
        <authorList>
            <consortium name="Ensembl"/>
        </authorList>
    </citation>
    <scope>IDENTIFICATION</scope>
</reference>
<dbReference type="GO" id="GO:0030424">
    <property type="term" value="C:axon"/>
    <property type="evidence" value="ECO:0007669"/>
    <property type="project" value="TreeGrafter"/>
</dbReference>
<dbReference type="PROSITE" id="PS51257">
    <property type="entry name" value="PROKAR_LIPOPROTEIN"/>
    <property type="match status" value="1"/>
</dbReference>
<feature type="compositionally biased region" description="Polar residues" evidence="5">
    <location>
        <begin position="422"/>
        <end position="435"/>
    </location>
</feature>
<dbReference type="Pfam" id="PF05715">
    <property type="entry name" value="zf-piccolo"/>
    <property type="match status" value="1"/>
</dbReference>
<reference evidence="7" key="1">
    <citation type="submission" date="2025-08" db="UniProtKB">
        <authorList>
            <consortium name="Ensembl"/>
        </authorList>
    </citation>
    <scope>IDENTIFICATION</scope>
</reference>
<evidence type="ECO:0000313" key="7">
    <source>
        <dbReference type="Ensembl" id="ENSCPRP00005021545.1"/>
    </source>
</evidence>
<evidence type="ECO:0000256" key="2">
    <source>
        <dbReference type="ARBA" id="ARBA00022737"/>
    </source>
</evidence>
<organism evidence="7 8">
    <name type="scientific">Crocodylus porosus</name>
    <name type="common">Saltwater crocodile</name>
    <name type="synonym">Estuarine crocodile</name>
    <dbReference type="NCBI Taxonomy" id="8502"/>
    <lineage>
        <taxon>Eukaryota</taxon>
        <taxon>Metazoa</taxon>
        <taxon>Chordata</taxon>
        <taxon>Craniata</taxon>
        <taxon>Vertebrata</taxon>
        <taxon>Euteleostomi</taxon>
        <taxon>Archelosauria</taxon>
        <taxon>Archosauria</taxon>
        <taxon>Crocodylia</taxon>
        <taxon>Longirostres</taxon>
        <taxon>Crocodylidae</taxon>
        <taxon>Crocodylus</taxon>
    </lineage>
</organism>
<feature type="region of interest" description="Disordered" evidence="5">
    <location>
        <begin position="181"/>
        <end position="458"/>
    </location>
</feature>
<dbReference type="GeneTree" id="ENSGT00620000087961"/>
<feature type="compositionally biased region" description="Low complexity" evidence="5">
    <location>
        <begin position="289"/>
        <end position="303"/>
    </location>
</feature>
<dbReference type="PANTHER" id="PTHR14113:SF6">
    <property type="entry name" value="PROTEIN PICCOLO"/>
    <property type="match status" value="1"/>
</dbReference>
<dbReference type="InterPro" id="IPR052098">
    <property type="entry name" value="Presynaptic_Scaffold_Bsn/Pclo"/>
</dbReference>
<keyword evidence="2" id="KW-0677">Repeat</keyword>
<evidence type="ECO:0000256" key="4">
    <source>
        <dbReference type="ARBA" id="ARBA00022833"/>
    </source>
</evidence>
<dbReference type="GO" id="GO:0098982">
    <property type="term" value="C:GABA-ergic synapse"/>
    <property type="evidence" value="ECO:0007669"/>
    <property type="project" value="TreeGrafter"/>
</dbReference>
<name>A0A7M4FAQ9_CROPO</name>
<feature type="compositionally biased region" description="Low complexity" evidence="5">
    <location>
        <begin position="235"/>
        <end position="254"/>
    </location>
</feature>
<dbReference type="Gene3D" id="3.30.40.10">
    <property type="entry name" value="Zinc/RING finger domain, C3HC4 (zinc finger)"/>
    <property type="match status" value="1"/>
</dbReference>
<proteinExistence type="predicted"/>
<evidence type="ECO:0000256" key="3">
    <source>
        <dbReference type="ARBA" id="ARBA00022771"/>
    </source>
</evidence>
<dbReference type="GO" id="GO:0035418">
    <property type="term" value="P:protein localization to synapse"/>
    <property type="evidence" value="ECO:0007669"/>
    <property type="project" value="TreeGrafter"/>
</dbReference>
<dbReference type="Proteomes" id="UP000594220">
    <property type="component" value="Unplaced"/>
</dbReference>
<feature type="domain" description="Zinc finger piccolo-type" evidence="6">
    <location>
        <begin position="461"/>
        <end position="511"/>
    </location>
</feature>
<feature type="compositionally biased region" description="Polar residues" evidence="5">
    <location>
        <begin position="378"/>
        <end position="409"/>
    </location>
</feature>
<protein>
    <recommendedName>
        <fullName evidence="6">Zinc finger piccolo-type domain-containing protein</fullName>
    </recommendedName>
</protein>
<feature type="compositionally biased region" description="Basic and acidic residues" evidence="5">
    <location>
        <begin position="185"/>
        <end position="205"/>
    </location>
</feature>
<evidence type="ECO:0000256" key="5">
    <source>
        <dbReference type="SAM" id="MobiDB-lite"/>
    </source>
</evidence>
<keyword evidence="8" id="KW-1185">Reference proteome</keyword>